<protein>
    <recommendedName>
        <fullName evidence="1">AbiTii domain-containing protein</fullName>
    </recommendedName>
</protein>
<proteinExistence type="predicted"/>
<name>A0A7D5UKL8_AERCA</name>
<reference evidence="2 3" key="1">
    <citation type="submission" date="2019-04" db="EMBL/GenBank/DDBJ databases">
        <title>Novel transposon Tn6433 variants accelerate the dissemination of tet(E) in Aeromonas under oxytetracycline stresses.</title>
        <authorList>
            <person name="Shi Y."/>
            <person name="Tian Z."/>
            <person name="Zhang Y."/>
            <person name="Zhang H."/>
            <person name="Yang M."/>
        </authorList>
    </citation>
    <scope>NUCLEOTIDE SEQUENCE [LARGE SCALE GENOMIC DNA]</scope>
    <source>
        <strain evidence="2 3">T25-39</strain>
        <plasmid evidence="3">paeca1-b</plasmid>
    </source>
</reference>
<gene>
    <name evidence="2" type="ORF">C1C91_23170</name>
</gene>
<evidence type="ECO:0000313" key="3">
    <source>
        <dbReference type="Proteomes" id="UP000266778"/>
    </source>
</evidence>
<accession>A0A7D5UKL8</accession>
<geneLocation type="plasmid" evidence="3">
    <name>paeca1-b</name>
</geneLocation>
<feature type="domain" description="AbiTii" evidence="1">
    <location>
        <begin position="4"/>
        <end position="183"/>
    </location>
</feature>
<dbReference type="EMBL" id="CP039627">
    <property type="protein sequence ID" value="QLI60347.1"/>
    <property type="molecule type" value="Genomic_DNA"/>
</dbReference>
<organism evidence="2 3">
    <name type="scientific">Aeromonas caviae</name>
    <name type="common">Aeromonas punctata</name>
    <dbReference type="NCBI Taxonomy" id="648"/>
    <lineage>
        <taxon>Bacteria</taxon>
        <taxon>Pseudomonadati</taxon>
        <taxon>Pseudomonadota</taxon>
        <taxon>Gammaproteobacteria</taxon>
        <taxon>Aeromonadales</taxon>
        <taxon>Aeromonadaceae</taxon>
        <taxon>Aeromonas</taxon>
    </lineage>
</organism>
<dbReference type="InterPro" id="IPR041304">
    <property type="entry name" value="AbiTii"/>
</dbReference>
<keyword evidence="2" id="KW-0614">Plasmid</keyword>
<sequence>MPALIPELIAMASDPTVATSNLLRRALVTAHRLQLPAWVVWLEHELDGYGPDDVIPSYRHVQGEVMVDDYHGLKGVVFPSAEIAARWQLCTFDTPLEEIEGWCAEGDDIHMQYSPRESDALRAALGTKCTPLRRFTLSSMKRIMGAVRNQVLNWALELEMEGILGAGMSFTQKEQQQAQQVTHIHIEGGFYGGQLMAGSPGGQQQQTITGELKTEALTALLPWLAQVIVQGPLQPEARDELQAELDTLKAQAASPRPKWPVIGAVAGSVRTILEGAGGGVLTEAALGWLATLGG</sequence>
<dbReference type="AlphaFoldDB" id="A0A7D5UKL8"/>
<evidence type="ECO:0000259" key="1">
    <source>
        <dbReference type="Pfam" id="PF18864"/>
    </source>
</evidence>
<dbReference type="Pfam" id="PF18864">
    <property type="entry name" value="AbiTii"/>
    <property type="match status" value="1"/>
</dbReference>
<dbReference type="Proteomes" id="UP000266778">
    <property type="component" value="Plasmid pAeca1-b"/>
</dbReference>
<evidence type="ECO:0000313" key="2">
    <source>
        <dbReference type="EMBL" id="QLI60347.1"/>
    </source>
</evidence>